<keyword evidence="2" id="KW-1185">Reference proteome</keyword>
<evidence type="ECO:0000313" key="1">
    <source>
        <dbReference type="EMBL" id="KAK7353802.1"/>
    </source>
</evidence>
<organism evidence="1 2">
    <name type="scientific">Phaseolus coccineus</name>
    <name type="common">Scarlet runner bean</name>
    <name type="synonym">Phaseolus multiflorus</name>
    <dbReference type="NCBI Taxonomy" id="3886"/>
    <lineage>
        <taxon>Eukaryota</taxon>
        <taxon>Viridiplantae</taxon>
        <taxon>Streptophyta</taxon>
        <taxon>Embryophyta</taxon>
        <taxon>Tracheophyta</taxon>
        <taxon>Spermatophyta</taxon>
        <taxon>Magnoliopsida</taxon>
        <taxon>eudicotyledons</taxon>
        <taxon>Gunneridae</taxon>
        <taxon>Pentapetalae</taxon>
        <taxon>rosids</taxon>
        <taxon>fabids</taxon>
        <taxon>Fabales</taxon>
        <taxon>Fabaceae</taxon>
        <taxon>Papilionoideae</taxon>
        <taxon>50 kb inversion clade</taxon>
        <taxon>NPAAA clade</taxon>
        <taxon>indigoferoid/millettioid clade</taxon>
        <taxon>Phaseoleae</taxon>
        <taxon>Phaseolus</taxon>
    </lineage>
</organism>
<comment type="caution">
    <text evidence="1">The sequence shown here is derived from an EMBL/GenBank/DDBJ whole genome shotgun (WGS) entry which is preliminary data.</text>
</comment>
<dbReference type="AlphaFoldDB" id="A0AAN9MG40"/>
<protein>
    <submittedName>
        <fullName evidence="1">Uncharacterized protein</fullName>
    </submittedName>
</protein>
<dbReference type="EMBL" id="JAYMYR010000007">
    <property type="protein sequence ID" value="KAK7353802.1"/>
    <property type="molecule type" value="Genomic_DNA"/>
</dbReference>
<proteinExistence type="predicted"/>
<accession>A0AAN9MG40</accession>
<name>A0AAN9MG40_PHACN</name>
<gene>
    <name evidence="1" type="ORF">VNO80_19254</name>
</gene>
<dbReference type="Proteomes" id="UP001374584">
    <property type="component" value="Unassembled WGS sequence"/>
</dbReference>
<sequence>MLFWSTPSKLGGGGWDLKQEKNDMIDDARTADRLLSWINKAIYDVEEATSTAFDIILEHKYLVSTFSCSGFLFRCRKGTAEFLVSFDDLYPTDFWSTKQEDDKSSVRNFKICGKDVPRGYWEMFRKDAPRCEQVSEDEDWVLAKESESEEKRRLMLLIL</sequence>
<reference evidence="1 2" key="1">
    <citation type="submission" date="2024-01" db="EMBL/GenBank/DDBJ databases">
        <title>The genomes of 5 underutilized Papilionoideae crops provide insights into root nodulation and disease resistanc.</title>
        <authorList>
            <person name="Jiang F."/>
        </authorList>
    </citation>
    <scope>NUCLEOTIDE SEQUENCE [LARGE SCALE GENOMIC DNA]</scope>
    <source>
        <strain evidence="1">JINMINGXINNONG_FW02</strain>
        <tissue evidence="1">Leaves</tissue>
    </source>
</reference>
<evidence type="ECO:0000313" key="2">
    <source>
        <dbReference type="Proteomes" id="UP001374584"/>
    </source>
</evidence>